<dbReference type="InterPro" id="IPR008915">
    <property type="entry name" value="Peptidase_M50"/>
</dbReference>
<evidence type="ECO:0000313" key="14">
    <source>
        <dbReference type="Proteomes" id="UP000536835"/>
    </source>
</evidence>
<feature type="transmembrane region" description="Helical" evidence="11">
    <location>
        <begin position="334"/>
        <end position="353"/>
    </location>
</feature>
<keyword evidence="5 11" id="KW-0812">Transmembrane</keyword>
<evidence type="ECO:0000256" key="8">
    <source>
        <dbReference type="ARBA" id="ARBA00022989"/>
    </source>
</evidence>
<dbReference type="InterPro" id="IPR041489">
    <property type="entry name" value="PDZ_6"/>
</dbReference>
<evidence type="ECO:0000256" key="4">
    <source>
        <dbReference type="ARBA" id="ARBA00022670"/>
    </source>
</evidence>
<keyword evidence="6" id="KW-0378">Hydrolase</keyword>
<protein>
    <submittedName>
        <fullName evidence="13">RIP metalloprotease</fullName>
    </submittedName>
</protein>
<organism evidence="13 14">
    <name type="scientific">Parvularcula mediterranea</name>
    <dbReference type="NCBI Taxonomy" id="2732508"/>
    <lineage>
        <taxon>Bacteria</taxon>
        <taxon>Pseudomonadati</taxon>
        <taxon>Pseudomonadota</taxon>
        <taxon>Alphaproteobacteria</taxon>
        <taxon>Parvularculales</taxon>
        <taxon>Parvularculaceae</taxon>
        <taxon>Parvularcula</taxon>
    </lineage>
</organism>
<dbReference type="CDD" id="cd23081">
    <property type="entry name" value="cpPDZ_EcRseP-like"/>
    <property type="match status" value="1"/>
</dbReference>
<dbReference type="SMART" id="SM00228">
    <property type="entry name" value="PDZ"/>
    <property type="match status" value="1"/>
</dbReference>
<dbReference type="InterPro" id="IPR036034">
    <property type="entry name" value="PDZ_sf"/>
</dbReference>
<evidence type="ECO:0000256" key="2">
    <source>
        <dbReference type="ARBA" id="ARBA00004141"/>
    </source>
</evidence>
<dbReference type="Pfam" id="PF17820">
    <property type="entry name" value="PDZ_6"/>
    <property type="match status" value="1"/>
</dbReference>
<dbReference type="AlphaFoldDB" id="A0A7Y3RN46"/>
<evidence type="ECO:0000256" key="11">
    <source>
        <dbReference type="SAM" id="Phobius"/>
    </source>
</evidence>
<gene>
    <name evidence="13" type="ORF">HK107_10215</name>
</gene>
<dbReference type="InterPro" id="IPR004387">
    <property type="entry name" value="Pept_M50_Zn"/>
</dbReference>
<dbReference type="SUPFAM" id="SSF50156">
    <property type="entry name" value="PDZ domain-like"/>
    <property type="match status" value="1"/>
</dbReference>
<comment type="cofactor">
    <cofactor evidence="1">
        <name>Zn(2+)</name>
        <dbReference type="ChEBI" id="CHEBI:29105"/>
    </cofactor>
</comment>
<keyword evidence="8 11" id="KW-1133">Transmembrane helix</keyword>
<evidence type="ECO:0000256" key="5">
    <source>
        <dbReference type="ARBA" id="ARBA00022692"/>
    </source>
</evidence>
<dbReference type="PANTHER" id="PTHR42837:SF2">
    <property type="entry name" value="MEMBRANE METALLOPROTEASE ARASP2, CHLOROPLASTIC-RELATED"/>
    <property type="match status" value="1"/>
</dbReference>
<comment type="subcellular location">
    <subcellularLocation>
        <location evidence="2">Membrane</location>
        <topology evidence="2">Multi-pass membrane protein</topology>
    </subcellularLocation>
</comment>
<keyword evidence="10 11" id="KW-0472">Membrane</keyword>
<comment type="similarity">
    <text evidence="3">Belongs to the peptidase M50B family.</text>
</comment>
<keyword evidence="7" id="KW-0862">Zinc</keyword>
<dbReference type="EMBL" id="JABFCX010000003">
    <property type="protein sequence ID" value="NNU16695.1"/>
    <property type="molecule type" value="Genomic_DNA"/>
</dbReference>
<dbReference type="PROSITE" id="PS50106">
    <property type="entry name" value="PDZ"/>
    <property type="match status" value="1"/>
</dbReference>
<comment type="caution">
    <text evidence="13">The sequence shown here is derived from an EMBL/GenBank/DDBJ whole genome shotgun (WGS) entry which is preliminary data.</text>
</comment>
<feature type="domain" description="PDZ" evidence="12">
    <location>
        <begin position="153"/>
        <end position="232"/>
    </location>
</feature>
<proteinExistence type="inferred from homology"/>
<evidence type="ECO:0000256" key="6">
    <source>
        <dbReference type="ARBA" id="ARBA00022801"/>
    </source>
</evidence>
<dbReference type="Proteomes" id="UP000536835">
    <property type="component" value="Unassembled WGS sequence"/>
</dbReference>
<keyword evidence="4 13" id="KW-0645">Protease</keyword>
<reference evidence="13 14" key="1">
    <citation type="submission" date="2020-05" db="EMBL/GenBank/DDBJ databases">
        <title>Parvularcula mediterraneae sp. nov., isolated from polypropylene straw from shallow seawater of the seashore of Laganas in Zakynthos island, Greece.</title>
        <authorList>
            <person name="Szabo I."/>
            <person name="Al-Omari J."/>
            <person name="Rado J."/>
            <person name="Szerdahelyi G.S."/>
        </authorList>
    </citation>
    <scope>NUCLEOTIDE SEQUENCE [LARGE SCALE GENOMIC DNA]</scope>
    <source>
        <strain evidence="13 14">ZS-1/3</strain>
    </source>
</reference>
<evidence type="ECO:0000256" key="9">
    <source>
        <dbReference type="ARBA" id="ARBA00023049"/>
    </source>
</evidence>
<evidence type="ECO:0000256" key="3">
    <source>
        <dbReference type="ARBA" id="ARBA00007931"/>
    </source>
</evidence>
<evidence type="ECO:0000256" key="10">
    <source>
        <dbReference type="ARBA" id="ARBA00023136"/>
    </source>
</evidence>
<feature type="transmembrane region" description="Helical" evidence="11">
    <location>
        <begin position="383"/>
        <end position="405"/>
    </location>
</feature>
<feature type="transmembrane region" description="Helical" evidence="11">
    <location>
        <begin position="12"/>
        <end position="30"/>
    </location>
</feature>
<evidence type="ECO:0000256" key="1">
    <source>
        <dbReference type="ARBA" id="ARBA00001947"/>
    </source>
</evidence>
<dbReference type="Pfam" id="PF02163">
    <property type="entry name" value="Peptidase_M50"/>
    <property type="match status" value="1"/>
</dbReference>
<dbReference type="InterPro" id="IPR001478">
    <property type="entry name" value="PDZ"/>
</dbReference>
<dbReference type="RefSeq" id="WP_173199398.1">
    <property type="nucleotide sequence ID" value="NZ_JABFCX010000003.1"/>
</dbReference>
<evidence type="ECO:0000259" key="12">
    <source>
        <dbReference type="PROSITE" id="PS50106"/>
    </source>
</evidence>
<keyword evidence="9 13" id="KW-0482">Metalloprotease</keyword>
<evidence type="ECO:0000313" key="13">
    <source>
        <dbReference type="EMBL" id="NNU16695.1"/>
    </source>
</evidence>
<dbReference type="PANTHER" id="PTHR42837">
    <property type="entry name" value="REGULATOR OF SIGMA-E PROTEASE RSEP"/>
    <property type="match status" value="1"/>
</dbReference>
<sequence length="409" mass="44039">MLEQILSSGSTVIVSVLAFLVMLPLIVFIHELGHFQTGRLFGIRIDAFSIGFGPELVRWRDRKGTIWRIGAYPLGGYVKFFGDANAASAGAANANDGKAGTTQFGSQREALEAALTEEEKRDCFHFRPVWQRAAVVAAGPIANFILAIVLFAGLFMAFGRPVVEPVVSVVVEDSAAEVAGFEPGDRILTLNGAKVRDFDSMAARIKLASNEELTFTVDREGEIVTLKATPRRTVQQDAFGNEIEAGQLGIAADNRLISRKRFGPVAAVGEGVRETGRIISVTGRYFARLVTLQEDPRQIGGPVRIAQFAGQAASSGFTAPVEISLSERLLMSGANFLQVAALISISVGFLNLLPVPVLDGGHLVFYGYEAITGKPMNELVQGVLFRIGMAAVLVLIVFVFTNDILRLVL</sequence>
<dbReference type="Gene3D" id="2.30.42.10">
    <property type="match status" value="1"/>
</dbReference>
<accession>A0A7Y3RN46</accession>
<dbReference type="GO" id="GO:0006508">
    <property type="term" value="P:proteolysis"/>
    <property type="evidence" value="ECO:0007669"/>
    <property type="project" value="UniProtKB-KW"/>
</dbReference>
<evidence type="ECO:0000256" key="7">
    <source>
        <dbReference type="ARBA" id="ARBA00022833"/>
    </source>
</evidence>
<dbReference type="GO" id="GO:0016020">
    <property type="term" value="C:membrane"/>
    <property type="evidence" value="ECO:0007669"/>
    <property type="project" value="UniProtKB-SubCell"/>
</dbReference>
<name>A0A7Y3RN46_9PROT</name>
<keyword evidence="14" id="KW-1185">Reference proteome</keyword>
<dbReference type="CDD" id="cd06163">
    <property type="entry name" value="S2P-M50_PDZ_RseP-like"/>
    <property type="match status" value="1"/>
</dbReference>
<dbReference type="GO" id="GO:0004222">
    <property type="term" value="F:metalloendopeptidase activity"/>
    <property type="evidence" value="ECO:0007669"/>
    <property type="project" value="InterPro"/>
</dbReference>
<feature type="transmembrane region" description="Helical" evidence="11">
    <location>
        <begin position="134"/>
        <end position="158"/>
    </location>
</feature>